<protein>
    <submittedName>
        <fullName evidence="2">Uncharacterized protein</fullName>
    </submittedName>
</protein>
<dbReference type="EMBL" id="CM016554">
    <property type="protein sequence ID" value="TKW26774.1"/>
    <property type="molecule type" value="Genomic_DNA"/>
</dbReference>
<accession>A0A4U6VEI5</accession>
<evidence type="ECO:0000313" key="2">
    <source>
        <dbReference type="EMBL" id="TKW26774.1"/>
    </source>
</evidence>
<organism evidence="2 3">
    <name type="scientific">Setaria viridis</name>
    <name type="common">Green bristlegrass</name>
    <name type="synonym">Setaria italica subsp. viridis</name>
    <dbReference type="NCBI Taxonomy" id="4556"/>
    <lineage>
        <taxon>Eukaryota</taxon>
        <taxon>Viridiplantae</taxon>
        <taxon>Streptophyta</taxon>
        <taxon>Embryophyta</taxon>
        <taxon>Tracheophyta</taxon>
        <taxon>Spermatophyta</taxon>
        <taxon>Magnoliopsida</taxon>
        <taxon>Liliopsida</taxon>
        <taxon>Poales</taxon>
        <taxon>Poaceae</taxon>
        <taxon>PACMAD clade</taxon>
        <taxon>Panicoideae</taxon>
        <taxon>Panicodae</taxon>
        <taxon>Paniceae</taxon>
        <taxon>Cenchrinae</taxon>
        <taxon>Setaria</taxon>
    </lineage>
</organism>
<dbReference type="AlphaFoldDB" id="A0A4U6VEI5"/>
<feature type="compositionally biased region" description="Basic and acidic residues" evidence="1">
    <location>
        <begin position="1"/>
        <end position="17"/>
    </location>
</feature>
<gene>
    <name evidence="2" type="ORF">SEVIR_3G213100v2</name>
</gene>
<dbReference type="Gramene" id="TKW26774">
    <property type="protein sequence ID" value="TKW26774"/>
    <property type="gene ID" value="SEVIR_3G213100v2"/>
</dbReference>
<evidence type="ECO:0000256" key="1">
    <source>
        <dbReference type="SAM" id="MobiDB-lite"/>
    </source>
</evidence>
<evidence type="ECO:0000313" key="3">
    <source>
        <dbReference type="Proteomes" id="UP000298652"/>
    </source>
</evidence>
<feature type="compositionally biased region" description="Acidic residues" evidence="1">
    <location>
        <begin position="36"/>
        <end position="58"/>
    </location>
</feature>
<proteinExistence type="predicted"/>
<name>A0A4U6VEI5_SETVI</name>
<feature type="region of interest" description="Disordered" evidence="1">
    <location>
        <begin position="1"/>
        <end position="109"/>
    </location>
</feature>
<feature type="compositionally biased region" description="Acidic residues" evidence="1">
    <location>
        <begin position="71"/>
        <end position="107"/>
    </location>
</feature>
<dbReference type="Proteomes" id="UP000298652">
    <property type="component" value="Chromosome 3"/>
</dbReference>
<reference evidence="2" key="1">
    <citation type="submission" date="2019-03" db="EMBL/GenBank/DDBJ databases">
        <title>WGS assembly of Setaria viridis.</title>
        <authorList>
            <person name="Huang P."/>
            <person name="Jenkins J."/>
            <person name="Grimwood J."/>
            <person name="Barry K."/>
            <person name="Healey A."/>
            <person name="Mamidi S."/>
            <person name="Sreedasyam A."/>
            <person name="Shu S."/>
            <person name="Feldman M."/>
            <person name="Wu J."/>
            <person name="Yu Y."/>
            <person name="Chen C."/>
            <person name="Johnson J."/>
            <person name="Rokhsar D."/>
            <person name="Baxter I."/>
            <person name="Schmutz J."/>
            <person name="Brutnell T."/>
            <person name="Kellogg E."/>
        </authorList>
    </citation>
    <scope>NUCLEOTIDE SEQUENCE [LARGE SCALE GENOMIC DNA]</scope>
</reference>
<keyword evidence="3" id="KW-1185">Reference proteome</keyword>
<dbReference type="OMA" id="ANERAMF"/>
<sequence length="231" mass="26661">MPKGPHAERVKKRREEESVIQGSSSSKPTKKRAPFDDEIEEVEESERETSSDDSEEDEYIVKHRNGRELASGDEGDGDGDDGDNGNDDDDDGEDDDDEGSDDKDVDWDYMSKKNDPIFNEILEACANKRIKHLMGFKHSWNKEIIALFYATVYFGYVANERAMFWMTEDEKHHITYPTFASLFRVGDDDAHPKIHDEGVLETSKMHFMYPKNKRGHWGKTKSIYTYYAILN</sequence>